<dbReference type="InterPro" id="IPR017452">
    <property type="entry name" value="GPCR_Rhodpsn_7TM"/>
</dbReference>
<protein>
    <submittedName>
        <fullName evidence="7">(salmon louse) hypothetical protein</fullName>
    </submittedName>
</protein>
<dbReference type="GO" id="GO:0016020">
    <property type="term" value="C:membrane"/>
    <property type="evidence" value="ECO:0007669"/>
    <property type="project" value="UniProtKB-SubCell"/>
</dbReference>
<proteinExistence type="inferred from homology"/>
<keyword evidence="5" id="KW-0472">Membrane</keyword>
<dbReference type="SUPFAM" id="SSF81321">
    <property type="entry name" value="Family A G protein-coupled receptor-like"/>
    <property type="match status" value="1"/>
</dbReference>
<dbReference type="InterPro" id="IPR052954">
    <property type="entry name" value="GPCR-Ligand_Int"/>
</dbReference>
<dbReference type="AlphaFoldDB" id="A0A7R8D5Q9"/>
<dbReference type="PRINTS" id="PR00237">
    <property type="entry name" value="GPCRRHODOPSN"/>
</dbReference>
<evidence type="ECO:0000313" key="8">
    <source>
        <dbReference type="Proteomes" id="UP000675881"/>
    </source>
</evidence>
<keyword evidence="3" id="KW-0812">Transmembrane</keyword>
<name>A0A7R8D5Q9_LEPSM</name>
<evidence type="ECO:0000259" key="6">
    <source>
        <dbReference type="PROSITE" id="PS50262"/>
    </source>
</evidence>
<dbReference type="EMBL" id="HG994588">
    <property type="protein sequence ID" value="CAF3037619.1"/>
    <property type="molecule type" value="Genomic_DNA"/>
</dbReference>
<sequence length="242" mass="27630">MKNVTEEQPLDLQDHCHEVIASQNNIVMDDNCTTPEALNKNIMCQDHGLKVLIKYSFATEGIGLFVVAVVGMLANSISIAVLCQRTMKTQISTLLITLAVFDILFLFCTFPVFTVQSINGFLYYLNVCVYPNDKPIQFLGDEMKDIYNWSLPFLYGMTHVSKVGSVFTTLAVSLERYFAVCRPLWIRIRRCHPGLYIIIVTLFAFGFNIPKFMEFETINDQNQTRHLKATELRTDETLCCLL</sequence>
<dbReference type="InterPro" id="IPR000276">
    <property type="entry name" value="GPCR_Rhodpsn"/>
</dbReference>
<accession>A0A7R8D5Q9</accession>
<evidence type="ECO:0000313" key="7">
    <source>
        <dbReference type="EMBL" id="CAF3037619.1"/>
    </source>
</evidence>
<evidence type="ECO:0000256" key="5">
    <source>
        <dbReference type="ARBA" id="ARBA00023136"/>
    </source>
</evidence>
<gene>
    <name evidence="7" type="ORF">LSAA_14946</name>
</gene>
<dbReference type="PROSITE" id="PS50262">
    <property type="entry name" value="G_PROTEIN_RECEP_F1_2"/>
    <property type="match status" value="1"/>
</dbReference>
<evidence type="ECO:0000256" key="3">
    <source>
        <dbReference type="ARBA" id="ARBA00022692"/>
    </source>
</evidence>
<dbReference type="PANTHER" id="PTHR46641">
    <property type="entry name" value="FMRFAMIDE RECEPTOR-RELATED"/>
    <property type="match status" value="1"/>
</dbReference>
<evidence type="ECO:0000256" key="1">
    <source>
        <dbReference type="ARBA" id="ARBA00004370"/>
    </source>
</evidence>
<keyword evidence="8" id="KW-1185">Reference proteome</keyword>
<comment type="similarity">
    <text evidence="2">Belongs to the G-protein coupled receptor 1 family.</text>
</comment>
<reference evidence="7" key="1">
    <citation type="submission" date="2021-02" db="EMBL/GenBank/DDBJ databases">
        <authorList>
            <person name="Bekaert M."/>
        </authorList>
    </citation>
    <scope>NUCLEOTIDE SEQUENCE</scope>
    <source>
        <strain evidence="7">IoA-00</strain>
    </source>
</reference>
<dbReference type="PANTHER" id="PTHR46641:SF2">
    <property type="entry name" value="FMRFAMIDE RECEPTOR"/>
    <property type="match status" value="1"/>
</dbReference>
<evidence type="ECO:0000256" key="4">
    <source>
        <dbReference type="ARBA" id="ARBA00022989"/>
    </source>
</evidence>
<feature type="domain" description="G-protein coupled receptors family 1 profile" evidence="6">
    <location>
        <begin position="74"/>
        <end position="242"/>
    </location>
</feature>
<dbReference type="OrthoDB" id="10037617at2759"/>
<dbReference type="Gene3D" id="1.20.1070.10">
    <property type="entry name" value="Rhodopsin 7-helix transmembrane proteins"/>
    <property type="match status" value="1"/>
</dbReference>
<dbReference type="Proteomes" id="UP000675881">
    <property type="component" value="Chromosome 9"/>
</dbReference>
<comment type="subcellular location">
    <subcellularLocation>
        <location evidence="1">Membrane</location>
    </subcellularLocation>
</comment>
<organism evidence="7 8">
    <name type="scientific">Lepeophtheirus salmonis</name>
    <name type="common">Salmon louse</name>
    <name type="synonym">Caligus salmonis</name>
    <dbReference type="NCBI Taxonomy" id="72036"/>
    <lineage>
        <taxon>Eukaryota</taxon>
        <taxon>Metazoa</taxon>
        <taxon>Ecdysozoa</taxon>
        <taxon>Arthropoda</taxon>
        <taxon>Crustacea</taxon>
        <taxon>Multicrustacea</taxon>
        <taxon>Hexanauplia</taxon>
        <taxon>Copepoda</taxon>
        <taxon>Siphonostomatoida</taxon>
        <taxon>Caligidae</taxon>
        <taxon>Lepeophtheirus</taxon>
    </lineage>
</organism>
<keyword evidence="4" id="KW-1133">Transmembrane helix</keyword>
<evidence type="ECO:0000256" key="2">
    <source>
        <dbReference type="ARBA" id="ARBA00010663"/>
    </source>
</evidence>
<dbReference type="GO" id="GO:0004930">
    <property type="term" value="F:G protein-coupled receptor activity"/>
    <property type="evidence" value="ECO:0007669"/>
    <property type="project" value="InterPro"/>
</dbReference>